<dbReference type="PANTHER" id="PTHR13096">
    <property type="entry name" value="MINA53 MYC INDUCED NUCLEAR ANTIGEN"/>
    <property type="match status" value="1"/>
</dbReference>
<dbReference type="InterPro" id="IPR039994">
    <property type="entry name" value="NO66-like"/>
</dbReference>
<dbReference type="InterPro" id="IPR003347">
    <property type="entry name" value="JmjC_dom"/>
</dbReference>
<keyword evidence="2" id="KW-0479">Metal-binding</keyword>
<dbReference type="Gene3D" id="2.60.120.650">
    <property type="entry name" value="Cupin"/>
    <property type="match status" value="1"/>
</dbReference>
<dbReference type="Pfam" id="PF20514">
    <property type="entry name" value="WHD_ROXA"/>
    <property type="match status" value="1"/>
</dbReference>
<name>A0A238D4W1_THIDL</name>
<dbReference type="SMART" id="SM00558">
    <property type="entry name" value="JmjC"/>
    <property type="match status" value="1"/>
</dbReference>
<proteinExistence type="predicted"/>
<sequence>MRVRVPTFPLHGMKSNIDTPDWPLPGISHAHFLERYWQRKPLLLRQAIPGFKPLLTRTELFRWAGSEDAESRLVQRKDEHWFLRHGPFGRRQLPPLRQPDWTLLVQGVNLLDDAVAALLERFRFIPDARLDDVMISWASDGGGVGPHVDAYDVFLLQAEGQRRWRIGPVKRPCFQPEQPLKLLVDFEPDTEWVLNPGDMLYLPPGWGHDGVALGPCMTYSIGFRAPPAGELLQQLLWKLADGLEQGARYSDRGRIDPACARHPARLPGDMVQFLHTAFNRLKPAARDFEVALGELLTEPKQQVWFEPSQQKPTQLDRICARRGVRLDRRSRMLYSATDVYINGERVEAGLARSKWLRVLADRHALGHADWKLASAHERALLLQWCAQGWLHADVEGNDA</sequence>
<dbReference type="GO" id="GO:0016706">
    <property type="term" value="F:2-oxoglutarate-dependent dioxygenase activity"/>
    <property type="evidence" value="ECO:0007669"/>
    <property type="project" value="TreeGrafter"/>
</dbReference>
<evidence type="ECO:0000256" key="2">
    <source>
        <dbReference type="ARBA" id="ARBA00022723"/>
    </source>
</evidence>
<dbReference type="AlphaFoldDB" id="A0A238D4W1"/>
<gene>
    <name evidence="7" type="ORF">THIARS_61046</name>
</gene>
<protein>
    <submittedName>
        <fullName evidence="7">Putative Cupin superfamily protein</fullName>
    </submittedName>
</protein>
<organism evidence="7 8">
    <name type="scientific">Thiomonas delicata</name>
    <name type="common">Thiomonas cuprina</name>
    <dbReference type="NCBI Taxonomy" id="364030"/>
    <lineage>
        <taxon>Bacteria</taxon>
        <taxon>Pseudomonadati</taxon>
        <taxon>Pseudomonadota</taxon>
        <taxon>Betaproteobacteria</taxon>
        <taxon>Burkholderiales</taxon>
        <taxon>Thiomonas</taxon>
    </lineage>
</organism>
<evidence type="ECO:0000259" key="6">
    <source>
        <dbReference type="PROSITE" id="PS51184"/>
    </source>
</evidence>
<dbReference type="EMBL" id="FLMQ01000055">
    <property type="protein sequence ID" value="SBP88333.1"/>
    <property type="molecule type" value="Genomic_DNA"/>
</dbReference>
<evidence type="ECO:0000313" key="7">
    <source>
        <dbReference type="EMBL" id="SBP88333.1"/>
    </source>
</evidence>
<keyword evidence="4" id="KW-0560">Oxidoreductase</keyword>
<keyword evidence="8" id="KW-1185">Reference proteome</keyword>
<keyword evidence="5" id="KW-0408">Iron</keyword>
<comment type="cofactor">
    <cofactor evidence="1">
        <name>Fe(2+)</name>
        <dbReference type="ChEBI" id="CHEBI:29033"/>
    </cofactor>
</comment>
<evidence type="ECO:0000313" key="8">
    <source>
        <dbReference type="Proteomes" id="UP000214566"/>
    </source>
</evidence>
<dbReference type="InterPro" id="IPR046799">
    <property type="entry name" value="ROXA-like_wH"/>
</dbReference>
<keyword evidence="3" id="KW-0223">Dioxygenase</keyword>
<evidence type="ECO:0000256" key="5">
    <source>
        <dbReference type="ARBA" id="ARBA00023004"/>
    </source>
</evidence>
<dbReference type="PROSITE" id="PS51184">
    <property type="entry name" value="JMJC"/>
    <property type="match status" value="1"/>
</dbReference>
<dbReference type="SUPFAM" id="SSF51197">
    <property type="entry name" value="Clavaminate synthase-like"/>
    <property type="match status" value="1"/>
</dbReference>
<evidence type="ECO:0000256" key="4">
    <source>
        <dbReference type="ARBA" id="ARBA00023002"/>
    </source>
</evidence>
<evidence type="ECO:0000256" key="1">
    <source>
        <dbReference type="ARBA" id="ARBA00001954"/>
    </source>
</evidence>
<dbReference type="GO" id="GO:0046872">
    <property type="term" value="F:metal ion binding"/>
    <property type="evidence" value="ECO:0007669"/>
    <property type="project" value="UniProtKB-KW"/>
</dbReference>
<dbReference type="Gene3D" id="3.40.366.30">
    <property type="entry name" value="50S ribosomal protein L16 arginine hydroxylase, Chain A, Domain 2"/>
    <property type="match status" value="1"/>
</dbReference>
<feature type="domain" description="JmjC" evidence="6">
    <location>
        <begin position="114"/>
        <end position="240"/>
    </location>
</feature>
<evidence type="ECO:0000256" key="3">
    <source>
        <dbReference type="ARBA" id="ARBA00022964"/>
    </source>
</evidence>
<dbReference type="PANTHER" id="PTHR13096:SF8">
    <property type="entry name" value="RIBOSOMAL OXYGENASE 1"/>
    <property type="match status" value="1"/>
</dbReference>
<accession>A0A238D4W1</accession>
<reference evidence="7 8" key="1">
    <citation type="submission" date="2016-06" db="EMBL/GenBank/DDBJ databases">
        <authorList>
            <person name="Kjaerup R.B."/>
            <person name="Dalgaard T.S."/>
            <person name="Juul-Madsen H.R."/>
        </authorList>
    </citation>
    <scope>NUCLEOTIDE SEQUENCE [LARGE SCALE GENOMIC DNA]</scope>
    <source>
        <strain evidence="7 8">DSM 16361</strain>
    </source>
</reference>
<dbReference type="Pfam" id="PF08007">
    <property type="entry name" value="JmjC_2"/>
    <property type="match status" value="1"/>
</dbReference>
<dbReference type="Proteomes" id="UP000214566">
    <property type="component" value="Unassembled WGS sequence"/>
</dbReference>